<name>A0ABU7Q729_9ACTN</name>
<dbReference type="RefSeq" id="WP_330813914.1">
    <property type="nucleotide sequence ID" value="NZ_JAZBJO010000032.1"/>
</dbReference>
<accession>A0ABU7Q729</accession>
<organism evidence="2 3">
    <name type="scientific">Streptomyces asiaticus subsp. ignotus</name>
    <dbReference type="NCBI Taxonomy" id="3098222"/>
    <lineage>
        <taxon>Bacteria</taxon>
        <taxon>Bacillati</taxon>
        <taxon>Actinomycetota</taxon>
        <taxon>Actinomycetes</taxon>
        <taxon>Kitasatosporales</taxon>
        <taxon>Streptomycetaceae</taxon>
        <taxon>Streptomyces</taxon>
        <taxon>Streptomyces violaceusniger group</taxon>
    </lineage>
</organism>
<evidence type="ECO:0000256" key="1">
    <source>
        <dbReference type="SAM" id="MobiDB-lite"/>
    </source>
</evidence>
<protein>
    <submittedName>
        <fullName evidence="2">Uncharacterized protein</fullName>
    </submittedName>
</protein>
<proteinExistence type="predicted"/>
<sequence length="74" mass="7518">MATTVALPTDAFTGQLLRCAAVAAAGHWPGDHNDEPGVGVDDLHGGGTEVRTRRRDARGGLRISAGNRPATAAG</sequence>
<dbReference type="EMBL" id="JAZBJO010000032">
    <property type="protein sequence ID" value="MEE4597212.1"/>
    <property type="molecule type" value="Genomic_DNA"/>
</dbReference>
<comment type="caution">
    <text evidence="2">The sequence shown here is derived from an EMBL/GenBank/DDBJ whole genome shotgun (WGS) entry which is preliminary data.</text>
</comment>
<gene>
    <name evidence="2" type="ORF">V2J94_35905</name>
</gene>
<evidence type="ECO:0000313" key="3">
    <source>
        <dbReference type="Proteomes" id="UP001354709"/>
    </source>
</evidence>
<feature type="region of interest" description="Disordered" evidence="1">
    <location>
        <begin position="26"/>
        <end position="74"/>
    </location>
</feature>
<dbReference type="Proteomes" id="UP001354709">
    <property type="component" value="Unassembled WGS sequence"/>
</dbReference>
<reference evidence="2 3" key="1">
    <citation type="submission" date="2023-11" db="EMBL/GenBank/DDBJ databases">
        <title>30 novel species of actinomycetes from the DSMZ collection.</title>
        <authorList>
            <person name="Nouioui I."/>
        </authorList>
    </citation>
    <scope>NUCLEOTIDE SEQUENCE [LARGE SCALE GENOMIC DNA]</scope>
    <source>
        <strain evidence="2 3">DSM 41524</strain>
    </source>
</reference>
<evidence type="ECO:0000313" key="2">
    <source>
        <dbReference type="EMBL" id="MEE4597212.1"/>
    </source>
</evidence>
<keyword evidence="3" id="KW-1185">Reference proteome</keyword>